<dbReference type="eggNOG" id="COG2017">
    <property type="taxonomic scope" value="Bacteria"/>
</dbReference>
<dbReference type="GO" id="GO:0030246">
    <property type="term" value="F:carbohydrate binding"/>
    <property type="evidence" value="ECO:0007669"/>
    <property type="project" value="InterPro"/>
</dbReference>
<dbReference type="InterPro" id="IPR008183">
    <property type="entry name" value="Aldose_1/G6P_1-epimerase"/>
</dbReference>
<evidence type="ECO:0000313" key="1">
    <source>
        <dbReference type="EMBL" id="EST10662.1"/>
    </source>
</evidence>
<dbReference type="SUPFAM" id="SSF74650">
    <property type="entry name" value="Galactose mutarotase-like"/>
    <property type="match status" value="1"/>
</dbReference>
<dbReference type="OrthoDB" id="9795355at2"/>
<dbReference type="PATRIC" id="fig|1395513.3.peg.3201"/>
<name>V6IUJ1_9BACL</name>
<dbReference type="Proteomes" id="UP000018296">
    <property type="component" value="Unassembled WGS sequence"/>
</dbReference>
<dbReference type="Pfam" id="PF01263">
    <property type="entry name" value="Aldose_epim"/>
    <property type="match status" value="1"/>
</dbReference>
<dbReference type="Gene3D" id="2.70.98.10">
    <property type="match status" value="1"/>
</dbReference>
<dbReference type="AlphaFoldDB" id="V6IUJ1"/>
<dbReference type="InterPro" id="IPR014718">
    <property type="entry name" value="GH-type_carb-bd"/>
</dbReference>
<accession>V6IUJ1</accession>
<dbReference type="PANTHER" id="PTHR11122:SF13">
    <property type="entry name" value="GLUCOSE-6-PHOSPHATE 1-EPIMERASE"/>
    <property type="match status" value="1"/>
</dbReference>
<dbReference type="GO" id="GO:0016853">
    <property type="term" value="F:isomerase activity"/>
    <property type="evidence" value="ECO:0007669"/>
    <property type="project" value="InterPro"/>
</dbReference>
<dbReference type="EMBL" id="AWTC01000019">
    <property type="protein sequence ID" value="EST10662.1"/>
    <property type="molecule type" value="Genomic_DNA"/>
</dbReference>
<organism evidence="1 2">
    <name type="scientific">Sporolactobacillus laevolacticus DSM 442</name>
    <dbReference type="NCBI Taxonomy" id="1395513"/>
    <lineage>
        <taxon>Bacteria</taxon>
        <taxon>Bacillati</taxon>
        <taxon>Bacillota</taxon>
        <taxon>Bacilli</taxon>
        <taxon>Bacillales</taxon>
        <taxon>Sporolactobacillaceae</taxon>
        <taxon>Sporolactobacillus</taxon>
    </lineage>
</organism>
<dbReference type="InterPro" id="IPR011013">
    <property type="entry name" value="Gal_mutarotase_sf_dom"/>
</dbReference>
<gene>
    <name evidence="1" type="ORF">P343_15735</name>
</gene>
<dbReference type="STRING" id="1395513.P343_15735"/>
<proteinExistence type="predicted"/>
<comment type="caution">
    <text evidence="1">The sequence shown here is derived from an EMBL/GenBank/DDBJ whole genome shotgun (WGS) entry which is preliminary data.</text>
</comment>
<evidence type="ECO:0000313" key="2">
    <source>
        <dbReference type="Proteomes" id="UP000018296"/>
    </source>
</evidence>
<dbReference type="GO" id="GO:0005975">
    <property type="term" value="P:carbohydrate metabolic process"/>
    <property type="evidence" value="ECO:0007669"/>
    <property type="project" value="InterPro"/>
</dbReference>
<dbReference type="PANTHER" id="PTHR11122">
    <property type="entry name" value="APOSPORY-ASSOCIATED PROTEIN C-RELATED"/>
    <property type="match status" value="1"/>
</dbReference>
<reference evidence="1 2" key="1">
    <citation type="journal article" date="2013" name="Genome Announc.">
        <title>Genome Sequence of Sporolactobacillus laevolacticus DSM442, an Efficient Polymer-Grade D-Lactate Producer from Agricultural Waste Cottonseed as a Nitrogen Source.</title>
        <authorList>
            <person name="Wang H."/>
            <person name="Wang L."/>
            <person name="Ju J."/>
            <person name="Yu B."/>
            <person name="Ma Y."/>
        </authorList>
    </citation>
    <scope>NUCLEOTIDE SEQUENCE [LARGE SCALE GENOMIC DNA]</scope>
    <source>
        <strain evidence="1 2">DSM 442</strain>
    </source>
</reference>
<protein>
    <submittedName>
        <fullName evidence="1">Aldose epimerase</fullName>
    </submittedName>
</protein>
<sequence>MYQTKEFDKQGLHFIRLMDETSYVDICPERGGIVTAFHADGEDVLYMNEATLFDTSKNVRGGIPVLFPIAGQLADKTYEWNGETYQMANHGLARTRPWRVIRQVNDEAHASIKISFHSTEETRISYPFDFEVVLTYTLENGRLSIDQTVSNLSSDPMPIYPGYHPYFNITDKTLHLTSKATKYLDYNDQKIKPFTGVIDMNGLKESVVLLDGADTRIEFAFNTAKKVVFDQDARFRYTVLWVEGDQPFVCVEPWTATTNAMNEAKKDLLLVNPGEPIELNVSIHLENR</sequence>
<keyword evidence="2" id="KW-1185">Reference proteome</keyword>
<dbReference type="RefSeq" id="WP_023511361.1">
    <property type="nucleotide sequence ID" value="NZ_AWTC01000019.1"/>
</dbReference>